<dbReference type="Proteomes" id="UP000465112">
    <property type="component" value="Chromosome 11"/>
</dbReference>
<protein>
    <submittedName>
        <fullName evidence="1">Uncharacterized protein</fullName>
    </submittedName>
</protein>
<comment type="caution">
    <text evidence="1">The sequence shown here is derived from an EMBL/GenBank/DDBJ whole genome shotgun (WGS) entry which is preliminary data.</text>
</comment>
<evidence type="ECO:0000313" key="1">
    <source>
        <dbReference type="EMBL" id="KAF1384043.1"/>
    </source>
</evidence>
<name>A0A6A5F4V9_PERFL</name>
<reference evidence="1 2" key="1">
    <citation type="submission" date="2019-06" db="EMBL/GenBank/DDBJ databases">
        <title>A chromosome-scale genome assembly of the European perch, Perca fluviatilis.</title>
        <authorList>
            <person name="Roques C."/>
            <person name="Zahm M."/>
            <person name="Cabau C."/>
            <person name="Klopp C."/>
            <person name="Bouchez O."/>
            <person name="Donnadieu C."/>
            <person name="Kuhl H."/>
            <person name="Gislard M."/>
            <person name="Guendouz S."/>
            <person name="Journot L."/>
            <person name="Haffray P."/>
            <person name="Bestin A."/>
            <person name="Morvezen R."/>
            <person name="Feron R."/>
            <person name="Wen M."/>
            <person name="Jouanno E."/>
            <person name="Herpin A."/>
            <person name="Schartl M."/>
            <person name="Postlethwait J."/>
            <person name="Schaerlinger B."/>
            <person name="Chardard D."/>
            <person name="Lecocq T."/>
            <person name="Poncet C."/>
            <person name="Jaffrelo L."/>
            <person name="Lampietro C."/>
            <person name="Guiguen Y."/>
        </authorList>
    </citation>
    <scope>NUCLEOTIDE SEQUENCE [LARGE SCALE GENOMIC DNA]</scope>
    <source>
        <tissue evidence="1">Blood</tissue>
    </source>
</reference>
<dbReference type="AlphaFoldDB" id="A0A6A5F4V9"/>
<dbReference type="EMBL" id="VHII01000011">
    <property type="protein sequence ID" value="KAF1384043.1"/>
    <property type="molecule type" value="Genomic_DNA"/>
</dbReference>
<accession>A0A6A5F4V9</accession>
<keyword evidence="2" id="KW-1185">Reference proteome</keyword>
<proteinExistence type="predicted"/>
<gene>
    <name evidence="1" type="ORF">PFLUV_G00138140</name>
</gene>
<organism evidence="1 2">
    <name type="scientific">Perca fluviatilis</name>
    <name type="common">European perch</name>
    <dbReference type="NCBI Taxonomy" id="8168"/>
    <lineage>
        <taxon>Eukaryota</taxon>
        <taxon>Metazoa</taxon>
        <taxon>Chordata</taxon>
        <taxon>Craniata</taxon>
        <taxon>Vertebrata</taxon>
        <taxon>Euteleostomi</taxon>
        <taxon>Actinopterygii</taxon>
        <taxon>Neopterygii</taxon>
        <taxon>Teleostei</taxon>
        <taxon>Neoteleostei</taxon>
        <taxon>Acanthomorphata</taxon>
        <taxon>Eupercaria</taxon>
        <taxon>Perciformes</taxon>
        <taxon>Percoidei</taxon>
        <taxon>Percidae</taxon>
        <taxon>Percinae</taxon>
        <taxon>Perca</taxon>
    </lineage>
</organism>
<evidence type="ECO:0000313" key="2">
    <source>
        <dbReference type="Proteomes" id="UP000465112"/>
    </source>
</evidence>
<sequence>MNDGNGNELCFVRVKYVLFANVLKPRHTDILAQPPNCIYPNVCRWKGILAIGLFLGKRSKYYVSLLNYPDNVFHNGNVIYNLKTVIPRPR</sequence>